<feature type="domain" description="DUF6881" evidence="2">
    <location>
        <begin position="3"/>
        <end position="87"/>
    </location>
</feature>
<organism evidence="3 4">
    <name type="scientific">Rubellimicrobium roseum</name>
    <dbReference type="NCBI Taxonomy" id="687525"/>
    <lineage>
        <taxon>Bacteria</taxon>
        <taxon>Pseudomonadati</taxon>
        <taxon>Pseudomonadota</taxon>
        <taxon>Alphaproteobacteria</taxon>
        <taxon>Rhodobacterales</taxon>
        <taxon>Roseobacteraceae</taxon>
        <taxon>Rubellimicrobium</taxon>
    </lineage>
</organism>
<evidence type="ECO:0000313" key="3">
    <source>
        <dbReference type="EMBL" id="TNC74897.1"/>
    </source>
</evidence>
<reference evidence="3 4" key="1">
    <citation type="submission" date="2019-06" db="EMBL/GenBank/DDBJ databases">
        <authorList>
            <person name="Jiang L."/>
        </authorList>
    </citation>
    <scope>NUCLEOTIDE SEQUENCE [LARGE SCALE GENOMIC DNA]</scope>
    <source>
        <strain evidence="3 4">YIM 48858</strain>
    </source>
</reference>
<sequence length="95" mass="10866">MRYYLATWAEPAPDEPVWMALEIEEDGSCPRLIEHFELGWTGTREAWREESDSLLDDPFDPEAAAEDPGLTLREIPAESFAALWEAQETDPPEEE</sequence>
<dbReference type="Pfam" id="PF21812">
    <property type="entry name" value="DUF6881"/>
    <property type="match status" value="1"/>
</dbReference>
<dbReference type="Proteomes" id="UP000305709">
    <property type="component" value="Unassembled WGS sequence"/>
</dbReference>
<feature type="region of interest" description="Disordered" evidence="1">
    <location>
        <begin position="49"/>
        <end position="69"/>
    </location>
</feature>
<protein>
    <recommendedName>
        <fullName evidence="2">DUF6881 domain-containing protein</fullName>
    </recommendedName>
</protein>
<dbReference type="OrthoDB" id="7188945at2"/>
<feature type="compositionally biased region" description="Acidic residues" evidence="1">
    <location>
        <begin position="52"/>
        <end position="65"/>
    </location>
</feature>
<name>A0A5C4NQE3_9RHOB</name>
<evidence type="ECO:0000256" key="1">
    <source>
        <dbReference type="SAM" id="MobiDB-lite"/>
    </source>
</evidence>
<dbReference type="RefSeq" id="WP_139079891.1">
    <property type="nucleotide sequence ID" value="NZ_VDFV01000001.1"/>
</dbReference>
<keyword evidence="4" id="KW-1185">Reference proteome</keyword>
<evidence type="ECO:0000313" key="4">
    <source>
        <dbReference type="Proteomes" id="UP000305709"/>
    </source>
</evidence>
<comment type="caution">
    <text evidence="3">The sequence shown here is derived from an EMBL/GenBank/DDBJ whole genome shotgun (WGS) entry which is preliminary data.</text>
</comment>
<dbReference type="AlphaFoldDB" id="A0A5C4NQE3"/>
<evidence type="ECO:0000259" key="2">
    <source>
        <dbReference type="Pfam" id="PF21812"/>
    </source>
</evidence>
<proteinExistence type="predicted"/>
<dbReference type="InterPro" id="IPR049248">
    <property type="entry name" value="DUF6881"/>
</dbReference>
<gene>
    <name evidence="3" type="ORF">FHG71_01850</name>
</gene>
<dbReference type="EMBL" id="VDFV01000001">
    <property type="protein sequence ID" value="TNC74897.1"/>
    <property type="molecule type" value="Genomic_DNA"/>
</dbReference>
<accession>A0A5C4NQE3</accession>